<sequence length="1060" mass="114058">MTTLLSVSVFLGGSAFEDAARDLIPQAGTVFGLSLVAVIVGPQVLQGAVVTTKRPPPVGADQFATRFNGLVDKVTAGRRGRLVVFIDELDRCSPDDVVSTLVDLKTFLDQKDCTFIVAADREVIEQSLSKVPQAKPIREGEPYYATPGAFLDKIFQHQIAMPPLRTRALTEFAHKLVREQGGLWQQLRERGSDDFERTIFALVPVHVRSPRRVKVLLNNFATNARVAEARRIAWLERAHEIAILTVLQTEFPSVADELRRVPRLLMYLRGEETSQAGEVKAMVERFADRAPDAGAEENAEHSAEFETPAGRLLSEPTEPDRGKRRDADRTIRHHLGMYLSKVRAAGMTDPRPDLLYLQSAGAGDSLGDPQLGDVIDFATDTAPSAVLEAFAGKDSRTLAVAISLLATEGDNGYGPGRQFAYESACRLSELIDDGDDRSRETVVRGASASLIAAVSAGGLSSSSLPGALLVGCWAGRTDIVTSTLGSLKADELEDDLLNRLCIVFPHLDEGGAKAMSGLLAGSFGQRPTPFTEAVASLPTTSALMLWKNAESSVLETLSELEKPSPAEADARSSISGSARAATPSDRTEPVPSGEGVDLLETLVNAVRSRPGDERLLSAVLASAQSWRSCDPLRSWILNNADSLIATMASPLRRSQHALLGLLYSPEHDWVSWAEFLPTETESSVNDAVPSLAGQVLTDRLLPAITSADELVRAALSSAVARVHALAEVDGPALVTAISTAAEEVEWVDAEPARPASEVWSRKKTMVEVAAALAVRGENDVLSPVVNDLAQAIETCTLSDVFVAKWLELTKILPGSALNSLSDRIDQYEYAGDEEASGVRLKLGLRTRFGGVALPGSELSSLVDIDTPTTGAWLALRPPPEDVRLLLDTAPFAPADFGTYCATLPLEERTKVWLAVEERPALSPLLRSAGQGGIGPEAVQKIRAEVADTTRQADRAAAIERLLRAEVPSETTEIRNVRRAASEFALELLTRGTTGDLRTAADLVLWAGGPGHGYTAALRKGFAEAPDRRMERLTRSHVTQLEALGLISPSKGFVDRLLRRS</sequence>
<evidence type="ECO:0000256" key="1">
    <source>
        <dbReference type="SAM" id="MobiDB-lite"/>
    </source>
</evidence>
<name>A0ABU7M7E1_9ACTN</name>
<dbReference type="Pfam" id="PF07693">
    <property type="entry name" value="KAP_NTPase"/>
    <property type="match status" value="1"/>
</dbReference>
<dbReference type="InterPro" id="IPR011646">
    <property type="entry name" value="KAP_P-loop"/>
</dbReference>
<gene>
    <name evidence="3" type="ORF">VZC37_01705</name>
</gene>
<dbReference type="InterPro" id="IPR052754">
    <property type="entry name" value="NTPase_KAP_P-loop"/>
</dbReference>
<dbReference type="PANTHER" id="PTHR22674">
    <property type="entry name" value="NTPASE, KAP FAMILY P-LOOP DOMAIN-CONTAINING 1"/>
    <property type="match status" value="1"/>
</dbReference>
<feature type="region of interest" description="Disordered" evidence="1">
    <location>
        <begin position="557"/>
        <end position="594"/>
    </location>
</feature>
<evidence type="ECO:0000313" key="4">
    <source>
        <dbReference type="Proteomes" id="UP001347146"/>
    </source>
</evidence>
<feature type="domain" description="KAP NTPase" evidence="2">
    <location>
        <begin position="78"/>
        <end position="222"/>
    </location>
</feature>
<dbReference type="InterPro" id="IPR027417">
    <property type="entry name" value="P-loop_NTPase"/>
</dbReference>
<dbReference type="SUPFAM" id="SSF52540">
    <property type="entry name" value="P-loop containing nucleoside triphosphate hydrolases"/>
    <property type="match status" value="1"/>
</dbReference>
<dbReference type="PANTHER" id="PTHR22674:SF6">
    <property type="entry name" value="NTPASE KAP FAMILY P-LOOP DOMAIN-CONTAINING PROTEIN 1"/>
    <property type="match status" value="1"/>
</dbReference>
<dbReference type="RefSeq" id="WP_330430688.1">
    <property type="nucleotide sequence ID" value="NZ_JAZDUF010000001.1"/>
</dbReference>
<dbReference type="EMBL" id="JAZDUF010000001">
    <property type="protein sequence ID" value="MEE3849030.1"/>
    <property type="molecule type" value="Genomic_DNA"/>
</dbReference>
<evidence type="ECO:0000259" key="2">
    <source>
        <dbReference type="Pfam" id="PF07693"/>
    </source>
</evidence>
<evidence type="ECO:0000313" key="3">
    <source>
        <dbReference type="EMBL" id="MEE3849030.1"/>
    </source>
</evidence>
<comment type="caution">
    <text evidence="3">The sequence shown here is derived from an EMBL/GenBank/DDBJ whole genome shotgun (WGS) entry which is preliminary data.</text>
</comment>
<keyword evidence="4" id="KW-1185">Reference proteome</keyword>
<feature type="compositionally biased region" description="Low complexity" evidence="1">
    <location>
        <begin position="571"/>
        <end position="581"/>
    </location>
</feature>
<reference evidence="3 4" key="1">
    <citation type="submission" date="2024-01" db="EMBL/GenBank/DDBJ databases">
        <title>Draft genome sequence of Gordonia sp. LSe1-13.</title>
        <authorList>
            <person name="Suphannarot A."/>
            <person name="Mingma R."/>
        </authorList>
    </citation>
    <scope>NUCLEOTIDE SEQUENCE [LARGE SCALE GENOMIC DNA]</scope>
    <source>
        <strain evidence="3 4">LSe1-13</strain>
    </source>
</reference>
<feature type="region of interest" description="Disordered" evidence="1">
    <location>
        <begin position="292"/>
        <end position="325"/>
    </location>
</feature>
<accession>A0ABU7M7E1</accession>
<proteinExistence type="predicted"/>
<feature type="compositionally biased region" description="Basic and acidic residues" evidence="1">
    <location>
        <begin position="559"/>
        <end position="570"/>
    </location>
</feature>
<dbReference type="Proteomes" id="UP001347146">
    <property type="component" value="Unassembled WGS sequence"/>
</dbReference>
<organism evidence="3 4">
    <name type="scientific">Gordonia sesuvii</name>
    <dbReference type="NCBI Taxonomy" id="3116777"/>
    <lineage>
        <taxon>Bacteria</taxon>
        <taxon>Bacillati</taxon>
        <taxon>Actinomycetota</taxon>
        <taxon>Actinomycetes</taxon>
        <taxon>Mycobacteriales</taxon>
        <taxon>Gordoniaceae</taxon>
        <taxon>Gordonia</taxon>
    </lineage>
</organism>
<protein>
    <submittedName>
        <fullName evidence="3">P-loop NTPase fold protein</fullName>
    </submittedName>
</protein>